<comment type="subcellular location">
    <subcellularLocation>
        <location evidence="2">Cell inner membrane</location>
        <topology evidence="2">Multi-pass membrane protein</topology>
    </subcellularLocation>
    <subcellularLocation>
        <location evidence="17">Cell membrane</location>
        <topology evidence="17">Multi-pass membrane protein</topology>
    </subcellularLocation>
</comment>
<feature type="binding site" evidence="15">
    <location>
        <begin position="9"/>
        <end position="16"/>
    </location>
    <ligand>
        <name>GTP</name>
        <dbReference type="ChEBI" id="CHEBI:37565"/>
        <label>1</label>
    </ligand>
</feature>
<dbReference type="NCBIfam" id="TIGR00437">
    <property type="entry name" value="feoB"/>
    <property type="match status" value="1"/>
</dbReference>
<comment type="function">
    <text evidence="1 17">Probable transporter of a GTP-driven Fe(2+) uptake system.</text>
</comment>
<dbReference type="PRINTS" id="PR00326">
    <property type="entry name" value="GTP1OBG"/>
</dbReference>
<feature type="binding site" evidence="16">
    <location>
        <position position="23"/>
    </location>
    <ligand>
        <name>Mg(2+)</name>
        <dbReference type="ChEBI" id="CHEBI:18420"/>
        <label>2</label>
    </ligand>
</feature>
<evidence type="ECO:0000256" key="10">
    <source>
        <dbReference type="ARBA" id="ARBA00023004"/>
    </source>
</evidence>
<evidence type="ECO:0000256" key="7">
    <source>
        <dbReference type="ARBA" id="ARBA00022692"/>
    </source>
</evidence>
<keyword evidence="4" id="KW-1003">Cell membrane</keyword>
<keyword evidence="8 15" id="KW-0547">Nucleotide-binding</keyword>
<keyword evidence="7 17" id="KW-0812">Transmembrane</keyword>
<evidence type="ECO:0000256" key="4">
    <source>
        <dbReference type="ARBA" id="ARBA00022475"/>
    </source>
</evidence>
<dbReference type="FunFam" id="3.40.50.300:FF:000426">
    <property type="entry name" value="Ferrous iron transport protein B"/>
    <property type="match status" value="1"/>
</dbReference>
<evidence type="ECO:0000256" key="3">
    <source>
        <dbReference type="ARBA" id="ARBA00022448"/>
    </source>
</evidence>
<comment type="similarity">
    <text evidence="17">Belongs to the TRAFAC class TrmE-Era-EngA-EngB-Septin-like GTPase superfamily. FeoB GTPase (TC 9.A.8) family.</text>
</comment>
<feature type="transmembrane region" description="Helical" evidence="17">
    <location>
        <begin position="618"/>
        <end position="637"/>
    </location>
</feature>
<feature type="binding site" evidence="16">
    <location>
        <position position="20"/>
    </location>
    <ligand>
        <name>Mg(2+)</name>
        <dbReference type="ChEBI" id="CHEBI:18420"/>
        <label>2</label>
    </ligand>
</feature>
<evidence type="ECO:0000259" key="18">
    <source>
        <dbReference type="PROSITE" id="PS51711"/>
    </source>
</evidence>
<evidence type="ECO:0000256" key="14">
    <source>
        <dbReference type="NCBIfam" id="TIGR00437"/>
    </source>
</evidence>
<evidence type="ECO:0000256" key="6">
    <source>
        <dbReference type="ARBA" id="ARBA00022519"/>
    </source>
</evidence>
<dbReference type="PANTHER" id="PTHR43185">
    <property type="entry name" value="FERROUS IRON TRANSPORT PROTEIN B"/>
    <property type="match status" value="1"/>
</dbReference>
<feature type="transmembrane region" description="Helical" evidence="17">
    <location>
        <begin position="649"/>
        <end position="669"/>
    </location>
</feature>
<evidence type="ECO:0000256" key="16">
    <source>
        <dbReference type="PIRSR" id="PIRSR603373-2"/>
    </source>
</evidence>
<dbReference type="InterPro" id="IPR011640">
    <property type="entry name" value="Fe2_transport_prot_B_C"/>
</dbReference>
<evidence type="ECO:0000256" key="8">
    <source>
        <dbReference type="ARBA" id="ARBA00022741"/>
    </source>
</evidence>
<evidence type="ECO:0000256" key="1">
    <source>
        <dbReference type="ARBA" id="ARBA00003926"/>
    </source>
</evidence>
<dbReference type="InterPro" id="IPR041069">
    <property type="entry name" value="FeoB_Cyto"/>
</dbReference>
<dbReference type="RefSeq" id="WP_115594803.1">
    <property type="nucleotide sequence ID" value="NZ_CALTZC010000042.1"/>
</dbReference>
<keyword evidence="6" id="KW-0997">Cell inner membrane</keyword>
<dbReference type="InterPro" id="IPR027417">
    <property type="entry name" value="P-loop_NTPase"/>
</dbReference>
<organism evidence="19 20">
    <name type="scientific">Anaerococcus octavius</name>
    <dbReference type="NCBI Taxonomy" id="54007"/>
    <lineage>
        <taxon>Bacteria</taxon>
        <taxon>Bacillati</taxon>
        <taxon>Bacillota</taxon>
        <taxon>Tissierellia</taxon>
        <taxon>Tissierellales</taxon>
        <taxon>Peptoniphilaceae</taxon>
        <taxon>Anaerococcus</taxon>
    </lineage>
</organism>
<keyword evidence="9 17" id="KW-1133">Transmembrane helix</keyword>
<keyword evidence="16" id="KW-0479">Metal-binding</keyword>
<dbReference type="GO" id="GO:0005525">
    <property type="term" value="F:GTP binding"/>
    <property type="evidence" value="ECO:0007669"/>
    <property type="project" value="UniProtKB-KW"/>
</dbReference>
<dbReference type="Pfam" id="PF02421">
    <property type="entry name" value="FeoB_N"/>
    <property type="match status" value="1"/>
</dbReference>
<feature type="binding site" evidence="15">
    <location>
        <begin position="34"/>
        <end position="38"/>
    </location>
    <ligand>
        <name>GTP</name>
        <dbReference type="ChEBI" id="CHEBI:37565"/>
        <label>1</label>
    </ligand>
</feature>
<feature type="binding site" evidence="16">
    <location>
        <position position="21"/>
    </location>
    <ligand>
        <name>Mg(2+)</name>
        <dbReference type="ChEBI" id="CHEBI:18420"/>
        <label>2</label>
    </ligand>
</feature>
<dbReference type="PANTHER" id="PTHR43185:SF1">
    <property type="entry name" value="FE(2+) TRANSPORTER FEOB"/>
    <property type="match status" value="1"/>
</dbReference>
<evidence type="ECO:0000256" key="2">
    <source>
        <dbReference type="ARBA" id="ARBA00004429"/>
    </source>
</evidence>
<dbReference type="Pfam" id="PF07670">
    <property type="entry name" value="Gate"/>
    <property type="match status" value="2"/>
</dbReference>
<evidence type="ECO:0000313" key="19">
    <source>
        <dbReference type="EMBL" id="SUU91802.1"/>
    </source>
</evidence>
<feature type="transmembrane region" description="Helical" evidence="17">
    <location>
        <begin position="681"/>
        <end position="699"/>
    </location>
</feature>
<evidence type="ECO:0000256" key="5">
    <source>
        <dbReference type="ARBA" id="ARBA00022496"/>
    </source>
</evidence>
<keyword evidence="16" id="KW-0460">Magnesium</keyword>
<keyword evidence="3 17" id="KW-0813">Transport</keyword>
<keyword evidence="13 17" id="KW-0472">Membrane</keyword>
<protein>
    <recommendedName>
        <fullName evidence="14 17">Ferrous iron transport protein B</fullName>
    </recommendedName>
</protein>
<evidence type="ECO:0000313" key="20">
    <source>
        <dbReference type="Proteomes" id="UP000255124"/>
    </source>
</evidence>
<dbReference type="SUPFAM" id="SSF52540">
    <property type="entry name" value="P-loop containing nucleoside triphosphate hydrolases"/>
    <property type="match status" value="1"/>
</dbReference>
<dbReference type="GO" id="GO:0015093">
    <property type="term" value="F:ferrous iron transmembrane transporter activity"/>
    <property type="evidence" value="ECO:0007669"/>
    <property type="project" value="UniProtKB-UniRule"/>
</dbReference>
<dbReference type="InterPro" id="IPR006073">
    <property type="entry name" value="GTP-bd"/>
</dbReference>
<keyword evidence="11" id="KW-0406">Ion transport</keyword>
<dbReference type="InterPro" id="IPR030389">
    <property type="entry name" value="G_FEOB_dom"/>
</dbReference>
<keyword evidence="5 17" id="KW-0410">Iron transport</keyword>
<comment type="caution">
    <text evidence="17">Lacks conserved residue(s) required for the propagation of feature annotation.</text>
</comment>
<keyword evidence="12 15" id="KW-0342">GTP-binding</keyword>
<feature type="binding site" evidence="16">
    <location>
        <position position="24"/>
    </location>
    <ligand>
        <name>Mg(2+)</name>
        <dbReference type="ChEBI" id="CHEBI:18420"/>
        <label>2</label>
    </ligand>
</feature>
<dbReference type="OrthoDB" id="9809127at2"/>
<name>A0A380WUB8_9FIRM</name>
<gene>
    <name evidence="19" type="primary">feoB</name>
    <name evidence="19" type="ORF">NCTC9810_00099</name>
</gene>
<feature type="binding site" evidence="15">
    <location>
        <begin position="114"/>
        <end position="117"/>
    </location>
    <ligand>
        <name>GTP</name>
        <dbReference type="ChEBI" id="CHEBI:37565"/>
        <label>1</label>
    </ligand>
</feature>
<reference evidence="19 20" key="1">
    <citation type="submission" date="2018-06" db="EMBL/GenBank/DDBJ databases">
        <authorList>
            <consortium name="Pathogen Informatics"/>
            <person name="Doyle S."/>
        </authorList>
    </citation>
    <scope>NUCLEOTIDE SEQUENCE [LARGE SCALE GENOMIC DNA]</scope>
    <source>
        <strain evidence="19 20">NCTC9810</strain>
    </source>
</reference>
<dbReference type="Pfam" id="PF07664">
    <property type="entry name" value="FeoB_C"/>
    <property type="match status" value="1"/>
</dbReference>
<feature type="transmembrane region" description="Helical" evidence="17">
    <location>
        <begin position="281"/>
        <end position="299"/>
    </location>
</feature>
<feature type="domain" description="FeoB-type G" evidence="18">
    <location>
        <begin position="2"/>
        <end position="163"/>
    </location>
</feature>
<feature type="transmembrane region" description="Helical" evidence="17">
    <location>
        <begin position="454"/>
        <end position="474"/>
    </location>
</feature>
<dbReference type="Proteomes" id="UP000255124">
    <property type="component" value="Unassembled WGS sequence"/>
</dbReference>
<evidence type="ECO:0000256" key="13">
    <source>
        <dbReference type="ARBA" id="ARBA00023136"/>
    </source>
</evidence>
<sequence>MSLKVALAGNPNSGKTTLFNALTGSNQRVGNWPGVTVDKKEGNLKGHNDIILQDLPGIYSLSPYTLEEKVARTYLVDERPDLLVNLVDGSNLIRNLYLTSQLIELGIPTILAINMMDIVRDRGDEIDKDALSKLLGCPVVEIVASRESGIDLLISEIVDSENREYLPLPLEFSYDLENKLADIRNIVDPYVEDDLRRFYTIKAFENDEEMIEKIELTTEDSRKISDIRKKCEEFFDDDAESIITSERYERLETLSERVLKKAEPKLSTTDKIDNVVTSRAWGIPIFALVMFIVYSLSVFKYSPGTLLTDAVNGFFEDNLIPATAAFFESIDINEVLIGLVCDGMLTGFGAVIGFLPQMMVLFALLSILEDIGYMSRVAFIMDRLFRRFGLSGKSFIPAMISTGCAVPGIQASRTIETDRDRRITIMTTSFMPCSAKLPVIALIAGAFFPNHRALITVSFYFIGIAAIIISGVILKKFKKFASDPAPFIMELPPYHAPRLKSVLQDVWNKSKSYARRAGTIIILSATLIWVLTNFDYKFNLVEEDASNSILGVIGSYLAVIFKPLGFGTWQAVVATVSGFIAKENVVSTMGVVLGIGSDVTEESAELLRAFGSAIGTPVGGYSFLLFNMLCMPCFAAVGAIKTEMGDSKWTLLTVAYQMGFAWIISFIFYQFANLIAYGRRGTSTVIAGICLIGLLYLIFRPSRQIKETKQYNTNFAKS</sequence>
<feature type="transmembrane region" description="Helical" evidence="17">
    <location>
        <begin position="513"/>
        <end position="532"/>
    </location>
</feature>
<dbReference type="Gene3D" id="3.40.50.300">
    <property type="entry name" value="P-loop containing nucleotide triphosphate hydrolases"/>
    <property type="match status" value="1"/>
</dbReference>
<feature type="transmembrane region" description="Helical" evidence="17">
    <location>
        <begin position="423"/>
        <end position="448"/>
    </location>
</feature>
<dbReference type="Pfam" id="PF17910">
    <property type="entry name" value="FeoB_Cyto"/>
    <property type="match status" value="1"/>
</dbReference>
<dbReference type="GO" id="GO:0046872">
    <property type="term" value="F:metal ion binding"/>
    <property type="evidence" value="ECO:0007669"/>
    <property type="project" value="UniProtKB-KW"/>
</dbReference>
<dbReference type="InterPro" id="IPR011642">
    <property type="entry name" value="Gate_dom"/>
</dbReference>
<dbReference type="AlphaFoldDB" id="A0A380WUB8"/>
<feature type="binding site" evidence="15">
    <location>
        <begin position="54"/>
        <end position="57"/>
    </location>
    <ligand>
        <name>GTP</name>
        <dbReference type="ChEBI" id="CHEBI:37565"/>
        <label>1</label>
    </ligand>
</feature>
<evidence type="ECO:0000256" key="17">
    <source>
        <dbReference type="RuleBase" id="RU362098"/>
    </source>
</evidence>
<accession>A0A380WUB8</accession>
<dbReference type="InterPro" id="IPR003373">
    <property type="entry name" value="Fe2_transport_prot-B"/>
</dbReference>
<keyword evidence="10 17" id="KW-0408">Iron</keyword>
<proteinExistence type="inferred from homology"/>
<evidence type="ECO:0000256" key="12">
    <source>
        <dbReference type="ARBA" id="ARBA00023134"/>
    </source>
</evidence>
<evidence type="ECO:0000256" key="15">
    <source>
        <dbReference type="PIRSR" id="PIRSR603373-1"/>
    </source>
</evidence>
<evidence type="ECO:0000256" key="9">
    <source>
        <dbReference type="ARBA" id="ARBA00022989"/>
    </source>
</evidence>
<dbReference type="CDD" id="cd01879">
    <property type="entry name" value="FeoB"/>
    <property type="match status" value="1"/>
</dbReference>
<dbReference type="PROSITE" id="PS51711">
    <property type="entry name" value="G_FEOB"/>
    <property type="match status" value="1"/>
</dbReference>
<dbReference type="InterPro" id="IPR050860">
    <property type="entry name" value="FeoB_GTPase"/>
</dbReference>
<dbReference type="Gene3D" id="1.10.287.1770">
    <property type="match status" value="1"/>
</dbReference>
<evidence type="ECO:0000256" key="11">
    <source>
        <dbReference type="ARBA" id="ARBA00023065"/>
    </source>
</evidence>
<dbReference type="EMBL" id="UFTA01000002">
    <property type="protein sequence ID" value="SUU91802.1"/>
    <property type="molecule type" value="Genomic_DNA"/>
</dbReference>
<dbReference type="GO" id="GO:0005886">
    <property type="term" value="C:plasma membrane"/>
    <property type="evidence" value="ECO:0007669"/>
    <property type="project" value="UniProtKB-SubCell"/>
</dbReference>